<feature type="domain" description="Cell envelope-related transcriptional attenuator" evidence="4">
    <location>
        <begin position="448"/>
        <end position="612"/>
    </location>
</feature>
<feature type="compositionally biased region" description="Basic and acidic residues" evidence="2">
    <location>
        <begin position="195"/>
        <end position="204"/>
    </location>
</feature>
<dbReference type="PANTHER" id="PTHR33392:SF6">
    <property type="entry name" value="POLYISOPRENYL-TEICHOIC ACID--PEPTIDOGLYCAN TEICHOIC ACID TRANSFERASE TAGU"/>
    <property type="match status" value="1"/>
</dbReference>
<comment type="similarity">
    <text evidence="1">Belongs to the LytR/CpsA/Psr (LCP) family.</text>
</comment>
<dbReference type="Pfam" id="PF03816">
    <property type="entry name" value="LytR_cpsA_psr"/>
    <property type="match status" value="1"/>
</dbReference>
<dbReference type="Proteomes" id="UP001602089">
    <property type="component" value="Unassembled WGS sequence"/>
</dbReference>
<feature type="compositionally biased region" description="Low complexity" evidence="2">
    <location>
        <begin position="229"/>
        <end position="255"/>
    </location>
</feature>
<proteinExistence type="inferred from homology"/>
<evidence type="ECO:0000256" key="1">
    <source>
        <dbReference type="ARBA" id="ARBA00006068"/>
    </source>
</evidence>
<evidence type="ECO:0000259" key="4">
    <source>
        <dbReference type="Pfam" id="PF03816"/>
    </source>
</evidence>
<sequence>MGDDDRRGRSSRPGGRAPWERYPAPDSDDAPRNRRADEPQTSKPITVHDLVQRVDSERIERRRKDEAADKRRKAGESGSGRGRNPQPEDAGRQAGNRGRTTDNTARPATGANRTAGRGNPRAAQPPNPPGRGGSERRGDPRDLAPGAAPRPAAPGPAAPGLAARGQAPTGASGAIPNARGRTPADGNAPGGKPIPDPRTRRSRPEQSATPAAPGRRGPDPKAAPPQPGPAAAQREPAAGPRPSAAAAPVVPGTAADPRRIGGASDPRAASTPGSRPEATATRSGAPVSADAQATVVHRAPAADSPVDRPVAGKAPVAEQVTDQLPMPDDESSTEAKASAAPEAVGKPPLSRLAASRQRRRRRARLAARVTTSMCAVLALVMTGVGWNYLRATDNGFTQVSALDEDSTDIVDPGGQTGDENFLIVGTDTRAGVDSQLGAGTTDDAEGARSDTVMLVHIPANRSRVVAVSFPRDLDVSRPECEGWDNEKAKYTDAKFPSAIGDKLNATYALGGPKCLTKVIQRLSGLKISHFVGIDFSGFQSMVDTIGGVEVCTNRPLVDEELGTVLPNPGRQILNGPTALDYVRARHVQGEERSDYDRIHRQQLFLSSLLRSALSSKVLFDIGKLNGFIGAFSSHAFMDNVNTKDLLMLGRSLQKVSAGAITFLTVPTAGTTSYGNEIPRESDIKAIFQAIIDDQPLPGEKKAPEPSKPAQAPAPPQLTAVDPSTVSVQVSNGSGLTGVASTAATKFAADGFQIYNVGNYSGGTIDTTTVRYSAGHEAEAATVASALPGAKLAVASGLGSIVEVALGADFAGTVGTPTAFGSPVPAPAGATDAAATPVTLPSDLEHVNAGDDLCK</sequence>
<dbReference type="InterPro" id="IPR050922">
    <property type="entry name" value="LytR/CpsA/Psr_CW_biosynth"/>
</dbReference>
<keyword evidence="3" id="KW-0812">Transmembrane</keyword>
<comment type="caution">
    <text evidence="6">The sequence shown here is derived from an EMBL/GenBank/DDBJ whole genome shotgun (WGS) entry which is preliminary data.</text>
</comment>
<evidence type="ECO:0000256" key="3">
    <source>
        <dbReference type="SAM" id="Phobius"/>
    </source>
</evidence>
<dbReference type="Gene3D" id="3.40.630.190">
    <property type="entry name" value="LCP protein"/>
    <property type="match status" value="1"/>
</dbReference>
<evidence type="ECO:0000259" key="5">
    <source>
        <dbReference type="Pfam" id="PF13399"/>
    </source>
</evidence>
<feature type="region of interest" description="Disordered" evidence="2">
    <location>
        <begin position="696"/>
        <end position="719"/>
    </location>
</feature>
<dbReference type="RefSeq" id="WP_387128860.1">
    <property type="nucleotide sequence ID" value="NZ_JBIATK010000001.1"/>
</dbReference>
<feature type="domain" description="LytR/CpsA/Psr regulator C-terminal" evidence="5">
    <location>
        <begin position="724"/>
        <end position="809"/>
    </location>
</feature>
<dbReference type="NCBIfam" id="TIGR00350">
    <property type="entry name" value="lytR_cpsA_psr"/>
    <property type="match status" value="1"/>
</dbReference>
<protein>
    <submittedName>
        <fullName evidence="6">LCP family protein</fullName>
    </submittedName>
</protein>
<evidence type="ECO:0000313" key="7">
    <source>
        <dbReference type="Proteomes" id="UP001602089"/>
    </source>
</evidence>
<feature type="compositionally biased region" description="Low complexity" evidence="2">
    <location>
        <begin position="158"/>
        <end position="168"/>
    </location>
</feature>
<keyword evidence="3" id="KW-0472">Membrane</keyword>
<keyword evidence="3" id="KW-1133">Transmembrane helix</keyword>
<feature type="region of interest" description="Disordered" evidence="2">
    <location>
        <begin position="1"/>
        <end position="292"/>
    </location>
</feature>
<evidence type="ECO:0000313" key="6">
    <source>
        <dbReference type="EMBL" id="MFF4021716.1"/>
    </source>
</evidence>
<dbReference type="PANTHER" id="PTHR33392">
    <property type="entry name" value="POLYISOPRENYL-TEICHOIC ACID--PEPTIDOGLYCAN TEICHOIC ACID TRANSFERASE TAGU"/>
    <property type="match status" value="1"/>
</dbReference>
<dbReference type="InterPro" id="IPR004474">
    <property type="entry name" value="LytR_CpsA_psr"/>
</dbReference>
<gene>
    <name evidence="6" type="ORF">ACFYY5_02625</name>
</gene>
<dbReference type="EMBL" id="JBIATK010000001">
    <property type="protein sequence ID" value="MFF4021716.1"/>
    <property type="molecule type" value="Genomic_DNA"/>
</dbReference>
<dbReference type="Gene3D" id="3.30.70.2390">
    <property type="match status" value="1"/>
</dbReference>
<keyword evidence="7" id="KW-1185">Reference proteome</keyword>
<evidence type="ECO:0000256" key="2">
    <source>
        <dbReference type="SAM" id="MobiDB-lite"/>
    </source>
</evidence>
<name>A0ABW6T6E5_9NOCA</name>
<accession>A0ABW6T6E5</accession>
<dbReference type="InterPro" id="IPR027381">
    <property type="entry name" value="LytR/CpsA/Psr_C"/>
</dbReference>
<dbReference type="Pfam" id="PF13399">
    <property type="entry name" value="LytR_C"/>
    <property type="match status" value="1"/>
</dbReference>
<organism evidence="6 7">
    <name type="scientific">Nocardia elegans</name>
    <dbReference type="NCBI Taxonomy" id="300029"/>
    <lineage>
        <taxon>Bacteria</taxon>
        <taxon>Bacillati</taxon>
        <taxon>Actinomycetota</taxon>
        <taxon>Actinomycetes</taxon>
        <taxon>Mycobacteriales</taxon>
        <taxon>Nocardiaceae</taxon>
        <taxon>Nocardia</taxon>
    </lineage>
</organism>
<feature type="transmembrane region" description="Helical" evidence="3">
    <location>
        <begin position="365"/>
        <end position="389"/>
    </location>
</feature>
<reference evidence="6 7" key="1">
    <citation type="submission" date="2024-10" db="EMBL/GenBank/DDBJ databases">
        <title>The Natural Products Discovery Center: Release of the First 8490 Sequenced Strains for Exploring Actinobacteria Biosynthetic Diversity.</title>
        <authorList>
            <person name="Kalkreuter E."/>
            <person name="Kautsar S.A."/>
            <person name="Yang D."/>
            <person name="Bader C.D."/>
            <person name="Teijaro C.N."/>
            <person name="Fluegel L."/>
            <person name="Davis C.M."/>
            <person name="Simpson J.R."/>
            <person name="Lauterbach L."/>
            <person name="Steele A.D."/>
            <person name="Gui C."/>
            <person name="Meng S."/>
            <person name="Li G."/>
            <person name="Viehrig K."/>
            <person name="Ye F."/>
            <person name="Su P."/>
            <person name="Kiefer A.F."/>
            <person name="Nichols A."/>
            <person name="Cepeda A.J."/>
            <person name="Yan W."/>
            <person name="Fan B."/>
            <person name="Jiang Y."/>
            <person name="Adhikari A."/>
            <person name="Zheng C.-J."/>
            <person name="Schuster L."/>
            <person name="Cowan T.M."/>
            <person name="Smanski M.J."/>
            <person name="Chevrette M.G."/>
            <person name="De Carvalho L.P.S."/>
            <person name="Shen B."/>
        </authorList>
    </citation>
    <scope>NUCLEOTIDE SEQUENCE [LARGE SCALE GENOMIC DNA]</scope>
    <source>
        <strain evidence="6 7">NPDC001867</strain>
    </source>
</reference>
<feature type="compositionally biased region" description="Basic and acidic residues" evidence="2">
    <location>
        <begin position="50"/>
        <end position="69"/>
    </location>
</feature>
<feature type="compositionally biased region" description="Basic and acidic residues" evidence="2">
    <location>
        <begin position="133"/>
        <end position="142"/>
    </location>
</feature>
<feature type="region of interest" description="Disordered" evidence="2">
    <location>
        <begin position="318"/>
        <end position="358"/>
    </location>
</feature>
<feature type="compositionally biased region" description="Basic and acidic residues" evidence="2">
    <location>
        <begin position="29"/>
        <end position="40"/>
    </location>
</feature>